<dbReference type="PANTHER" id="PTHR12526">
    <property type="entry name" value="GLYCOSYLTRANSFERASE"/>
    <property type="match status" value="1"/>
</dbReference>
<evidence type="ECO:0000313" key="3">
    <source>
        <dbReference type="EMBL" id="MDW0116281.1"/>
    </source>
</evidence>
<feature type="domain" description="Glycosyltransferase subfamily 4-like N-terminal" evidence="2">
    <location>
        <begin position="15"/>
        <end position="172"/>
    </location>
</feature>
<dbReference type="SUPFAM" id="SSF53756">
    <property type="entry name" value="UDP-Glycosyltransferase/glycogen phosphorylase"/>
    <property type="match status" value="1"/>
</dbReference>
<keyword evidence="3" id="KW-0328">Glycosyltransferase</keyword>
<name>A0AAW9A4P2_9BACL</name>
<dbReference type="EMBL" id="JAUBDJ010000002">
    <property type="protein sequence ID" value="MDW0116281.1"/>
    <property type="molecule type" value="Genomic_DNA"/>
</dbReference>
<reference evidence="3 4" key="1">
    <citation type="submission" date="2023-06" db="EMBL/GenBank/DDBJ databases">
        <title>Sporosarcina sp. nov., isolated from Korean traditional fermented seafood 'Jeotgal'.</title>
        <authorList>
            <person name="Yang A.I."/>
            <person name="Shin N.-R."/>
        </authorList>
    </citation>
    <scope>NUCLEOTIDE SEQUENCE [LARGE SCALE GENOMIC DNA]</scope>
    <source>
        <strain evidence="3 4">KCTC43456</strain>
    </source>
</reference>
<dbReference type="PANTHER" id="PTHR12526:SF630">
    <property type="entry name" value="GLYCOSYLTRANSFERASE"/>
    <property type="match status" value="1"/>
</dbReference>
<gene>
    <name evidence="3" type="ORF">QTL97_05000</name>
</gene>
<dbReference type="Proteomes" id="UP001271648">
    <property type="component" value="Unassembled WGS sequence"/>
</dbReference>
<proteinExistence type="predicted"/>
<dbReference type="Gene3D" id="3.40.50.2000">
    <property type="entry name" value="Glycogen Phosphorylase B"/>
    <property type="match status" value="2"/>
</dbReference>
<dbReference type="Pfam" id="PF00534">
    <property type="entry name" value="Glycos_transf_1"/>
    <property type="match status" value="1"/>
</dbReference>
<dbReference type="EC" id="2.4.-.-" evidence="3"/>
<dbReference type="CDD" id="cd03811">
    <property type="entry name" value="GT4_GT28_WabH-like"/>
    <property type="match status" value="1"/>
</dbReference>
<evidence type="ECO:0000259" key="2">
    <source>
        <dbReference type="Pfam" id="PF13439"/>
    </source>
</evidence>
<sequence length="365" mass="41323">MKRKIAFLIPSLRGGGAERVTVNIIRNLDPNKFDIKLILLKKEGPYLRDLPENIEVVDLNTTRVRNSLIPLIKVLNIIRPDVIFSTMGHLNIAVLAIKYFIKGNPKIIVREANTPSKDIRRNKKMFTFLYKYLYPKADLIIAQCDEMKNDIMHFSNVKGENIQYIYNPLDINNIREMSVGISPYYGKMVNFLSVGRLTQQKGFDTLINAFTIVSKNIPNAHLTILGEGELKSTLQTQVNVLGMREKVSFVGFKNNPYPYYKNADVFVLSSRWEGFPNTLLEALACGVKVVSTNCKSGPYEILGGNEYGNLSEEGDYKSLAKEMIASHIEVNKTGNRADVFDIKHIIKKYESIFLTGGNFALKNNE</sequence>
<dbReference type="InterPro" id="IPR028098">
    <property type="entry name" value="Glyco_trans_4-like_N"/>
</dbReference>
<comment type="caution">
    <text evidence="3">The sequence shown here is derived from an EMBL/GenBank/DDBJ whole genome shotgun (WGS) entry which is preliminary data.</text>
</comment>
<keyword evidence="4" id="KW-1185">Reference proteome</keyword>
<keyword evidence="3" id="KW-0808">Transferase</keyword>
<dbReference type="GO" id="GO:0016757">
    <property type="term" value="F:glycosyltransferase activity"/>
    <property type="evidence" value="ECO:0007669"/>
    <property type="project" value="UniProtKB-KW"/>
</dbReference>
<feature type="domain" description="Glycosyl transferase family 1" evidence="1">
    <location>
        <begin position="191"/>
        <end position="324"/>
    </location>
</feature>
<evidence type="ECO:0000313" key="4">
    <source>
        <dbReference type="Proteomes" id="UP001271648"/>
    </source>
</evidence>
<dbReference type="RefSeq" id="WP_317940344.1">
    <property type="nucleotide sequence ID" value="NZ_JAUBDJ010000002.1"/>
</dbReference>
<protein>
    <submittedName>
        <fullName evidence="3">Glycosyltransferase</fullName>
        <ecNumber evidence="3">2.4.-.-</ecNumber>
    </submittedName>
</protein>
<evidence type="ECO:0000259" key="1">
    <source>
        <dbReference type="Pfam" id="PF00534"/>
    </source>
</evidence>
<accession>A0AAW9A4P2</accession>
<organism evidence="3 4">
    <name type="scientific">Sporosarcina thermotolerans</name>
    <dbReference type="NCBI Taxonomy" id="633404"/>
    <lineage>
        <taxon>Bacteria</taxon>
        <taxon>Bacillati</taxon>
        <taxon>Bacillota</taxon>
        <taxon>Bacilli</taxon>
        <taxon>Bacillales</taxon>
        <taxon>Caryophanaceae</taxon>
        <taxon>Sporosarcina</taxon>
    </lineage>
</organism>
<dbReference type="Pfam" id="PF13439">
    <property type="entry name" value="Glyco_transf_4"/>
    <property type="match status" value="1"/>
</dbReference>
<dbReference type="AlphaFoldDB" id="A0AAW9A4P2"/>
<dbReference type="InterPro" id="IPR001296">
    <property type="entry name" value="Glyco_trans_1"/>
</dbReference>